<proteinExistence type="predicted"/>
<name>A0A1A9WAY1_9MUSC</name>
<reference evidence="2" key="1">
    <citation type="submission" date="2014-03" db="EMBL/GenBank/DDBJ databases">
        <authorList>
            <person name="Aksoy S."/>
            <person name="Warren W."/>
            <person name="Wilson R.K."/>
        </authorList>
    </citation>
    <scope>NUCLEOTIDE SEQUENCE [LARGE SCALE GENOMIC DNA]</scope>
    <source>
        <strain evidence="2">IAEA</strain>
    </source>
</reference>
<dbReference type="Proteomes" id="UP000091820">
    <property type="component" value="Unassembled WGS sequence"/>
</dbReference>
<reference evidence="1" key="2">
    <citation type="submission" date="2020-05" db="UniProtKB">
        <authorList>
            <consortium name="EnsemblMetazoa"/>
        </authorList>
    </citation>
    <scope>IDENTIFICATION</scope>
    <source>
        <strain evidence="1">IAEA</strain>
    </source>
</reference>
<organism evidence="1 2">
    <name type="scientific">Glossina brevipalpis</name>
    <dbReference type="NCBI Taxonomy" id="37001"/>
    <lineage>
        <taxon>Eukaryota</taxon>
        <taxon>Metazoa</taxon>
        <taxon>Ecdysozoa</taxon>
        <taxon>Arthropoda</taxon>
        <taxon>Hexapoda</taxon>
        <taxon>Insecta</taxon>
        <taxon>Pterygota</taxon>
        <taxon>Neoptera</taxon>
        <taxon>Endopterygota</taxon>
        <taxon>Diptera</taxon>
        <taxon>Brachycera</taxon>
        <taxon>Muscomorpha</taxon>
        <taxon>Hippoboscoidea</taxon>
        <taxon>Glossinidae</taxon>
        <taxon>Glossina</taxon>
    </lineage>
</organism>
<protein>
    <submittedName>
        <fullName evidence="1">Uncharacterized protein</fullName>
    </submittedName>
</protein>
<sequence>MFRLQKLMMAEYDDIYEPALKIIFGCDDFDSTDLDTFLYQDTDRSRYQDVSIAFLEYLAFTYIDDKTYESYSHMSGSPTFSSIDILVEEEICQILIHPERKDMKTYEIKM</sequence>
<evidence type="ECO:0000313" key="1">
    <source>
        <dbReference type="EnsemblMetazoa" id="GBRI012725-PA"/>
    </source>
</evidence>
<dbReference type="AlphaFoldDB" id="A0A1A9WAY1"/>
<dbReference type="VEuPathDB" id="VectorBase:GBRI012725"/>
<keyword evidence="2" id="KW-1185">Reference proteome</keyword>
<accession>A0A1A9WAY1</accession>
<dbReference type="EnsemblMetazoa" id="GBRI012725-RA">
    <property type="protein sequence ID" value="GBRI012725-PA"/>
    <property type="gene ID" value="GBRI012725"/>
</dbReference>
<evidence type="ECO:0000313" key="2">
    <source>
        <dbReference type="Proteomes" id="UP000091820"/>
    </source>
</evidence>